<evidence type="ECO:0000256" key="7">
    <source>
        <dbReference type="ARBA" id="ARBA00013227"/>
    </source>
</evidence>
<protein>
    <recommendedName>
        <fullName evidence="8">Regucalcin</fullName>
        <ecNumber evidence="7">3.1.1.17</ecNumber>
    </recommendedName>
    <alternativeName>
        <fullName evidence="13">Gluconolactonase</fullName>
    </alternativeName>
</protein>
<accession>A0A553NSR6</accession>
<dbReference type="Gene3D" id="2.120.10.30">
    <property type="entry name" value="TolB, C-terminal domain"/>
    <property type="match status" value="1"/>
</dbReference>
<feature type="binding site" evidence="15">
    <location>
        <position position="109"/>
    </location>
    <ligand>
        <name>substrate</name>
    </ligand>
</feature>
<dbReference type="Proteomes" id="UP000318571">
    <property type="component" value="Chromosome 1"/>
</dbReference>
<dbReference type="OrthoDB" id="423498at2759"/>
<evidence type="ECO:0000313" key="18">
    <source>
        <dbReference type="Proteomes" id="UP000318571"/>
    </source>
</evidence>
<feature type="active site" description="Proton donor/acceptor" evidence="14">
    <location>
        <position position="213"/>
    </location>
</feature>
<dbReference type="GO" id="GO:0005509">
    <property type="term" value="F:calcium ion binding"/>
    <property type="evidence" value="ECO:0007669"/>
    <property type="project" value="TreeGrafter"/>
</dbReference>
<comment type="cofactor">
    <cofactor evidence="2">
        <name>Ca(2+)</name>
        <dbReference type="ChEBI" id="CHEBI:29108"/>
    </cofactor>
</comment>
<comment type="cofactor">
    <cofactor evidence="3">
        <name>Mn(2+)</name>
        <dbReference type="ChEBI" id="CHEBI:29035"/>
    </cofactor>
</comment>
<dbReference type="FunFam" id="2.120.10.30:FF:000027">
    <property type="entry name" value="Regucalcin homologue"/>
    <property type="match status" value="1"/>
</dbReference>
<keyword evidence="18" id="KW-1185">Reference proteome</keyword>
<evidence type="ECO:0000259" key="16">
    <source>
        <dbReference type="Pfam" id="PF08450"/>
    </source>
</evidence>
<evidence type="ECO:0000256" key="6">
    <source>
        <dbReference type="ARBA" id="ARBA00008853"/>
    </source>
</evidence>
<dbReference type="AlphaFoldDB" id="A0A553NSR6"/>
<dbReference type="PANTHER" id="PTHR10907">
    <property type="entry name" value="REGUCALCIN"/>
    <property type="match status" value="1"/>
</dbReference>
<keyword evidence="12" id="KW-0106">Calcium</keyword>
<keyword evidence="9" id="KW-0963">Cytoplasm</keyword>
<comment type="cofactor">
    <cofactor evidence="15">
        <name>Zn(2+)</name>
        <dbReference type="ChEBI" id="CHEBI:29105"/>
    </cofactor>
    <text evidence="15">Binds 1 divalent metal cation per subunit.</text>
</comment>
<dbReference type="OMA" id="PVNCKIG"/>
<dbReference type="STRING" id="6832.A0A553NSR6"/>
<name>A0A553NSR6_TIGCA</name>
<evidence type="ECO:0000256" key="8">
    <source>
        <dbReference type="ARBA" id="ARBA00016808"/>
    </source>
</evidence>
<dbReference type="PANTHER" id="PTHR10907:SF66">
    <property type="entry name" value="MIP34848P1-RELATED"/>
    <property type="match status" value="1"/>
</dbReference>
<reference evidence="17 18" key="1">
    <citation type="journal article" date="2018" name="Nat. Ecol. Evol.">
        <title>Genomic signatures of mitonuclear coevolution across populations of Tigriopus californicus.</title>
        <authorList>
            <person name="Barreto F.S."/>
            <person name="Watson E.T."/>
            <person name="Lima T.G."/>
            <person name="Willett C.S."/>
            <person name="Edmands S."/>
            <person name="Li W."/>
            <person name="Burton R.S."/>
        </authorList>
    </citation>
    <scope>NUCLEOTIDE SEQUENCE [LARGE SCALE GENOMIC DNA]</scope>
    <source>
        <strain evidence="17 18">San Diego</strain>
    </source>
</reference>
<evidence type="ECO:0000256" key="12">
    <source>
        <dbReference type="ARBA" id="ARBA00022837"/>
    </source>
</evidence>
<evidence type="ECO:0000256" key="1">
    <source>
        <dbReference type="ARBA" id="ARBA00001589"/>
    </source>
</evidence>
<keyword evidence="10 15" id="KW-0479">Metal-binding</keyword>
<evidence type="ECO:0000256" key="15">
    <source>
        <dbReference type="PIRSR" id="PIRSR605511-2"/>
    </source>
</evidence>
<comment type="subcellular location">
    <subcellularLocation>
        <location evidence="5">Cytoplasm</location>
    </subcellularLocation>
</comment>
<gene>
    <name evidence="17" type="ORF">TCAL_01384</name>
</gene>
<organism evidence="17 18">
    <name type="scientific">Tigriopus californicus</name>
    <name type="common">Marine copepod</name>
    <dbReference type="NCBI Taxonomy" id="6832"/>
    <lineage>
        <taxon>Eukaryota</taxon>
        <taxon>Metazoa</taxon>
        <taxon>Ecdysozoa</taxon>
        <taxon>Arthropoda</taxon>
        <taxon>Crustacea</taxon>
        <taxon>Multicrustacea</taxon>
        <taxon>Hexanauplia</taxon>
        <taxon>Copepoda</taxon>
        <taxon>Harpacticoida</taxon>
        <taxon>Harpacticidae</taxon>
        <taxon>Tigriopus</taxon>
    </lineage>
</organism>
<evidence type="ECO:0000256" key="10">
    <source>
        <dbReference type="ARBA" id="ARBA00022723"/>
    </source>
</evidence>
<evidence type="ECO:0000256" key="9">
    <source>
        <dbReference type="ARBA" id="ARBA00022490"/>
    </source>
</evidence>
<feature type="binding site" evidence="15">
    <location>
        <position position="161"/>
    </location>
    <ligand>
        <name>a divalent metal cation</name>
        <dbReference type="ChEBI" id="CHEBI:60240"/>
    </ligand>
</feature>
<evidence type="ECO:0000256" key="13">
    <source>
        <dbReference type="ARBA" id="ARBA00032464"/>
    </source>
</evidence>
<comment type="caution">
    <text evidence="17">The sequence shown here is derived from an EMBL/GenBank/DDBJ whole genome shotgun (WGS) entry which is preliminary data.</text>
</comment>
<dbReference type="Pfam" id="PF08450">
    <property type="entry name" value="SGL"/>
    <property type="match status" value="1"/>
</dbReference>
<evidence type="ECO:0000256" key="4">
    <source>
        <dbReference type="ARBA" id="ARBA00001946"/>
    </source>
</evidence>
<dbReference type="GO" id="GO:0019853">
    <property type="term" value="P:L-ascorbic acid biosynthetic process"/>
    <property type="evidence" value="ECO:0007669"/>
    <property type="project" value="TreeGrafter"/>
</dbReference>
<feature type="binding site" evidence="15">
    <location>
        <position position="213"/>
    </location>
    <ligand>
        <name>a divalent metal cation</name>
        <dbReference type="ChEBI" id="CHEBI:60240"/>
    </ligand>
</feature>
<evidence type="ECO:0000256" key="2">
    <source>
        <dbReference type="ARBA" id="ARBA00001913"/>
    </source>
</evidence>
<keyword evidence="11" id="KW-0378">Hydrolase</keyword>
<dbReference type="GO" id="GO:0005737">
    <property type="term" value="C:cytoplasm"/>
    <property type="evidence" value="ECO:0007669"/>
    <property type="project" value="UniProtKB-SubCell"/>
</dbReference>
<comment type="catalytic activity">
    <reaction evidence="1">
        <text>D-glucono-1,5-lactone + H2O = D-gluconate + H(+)</text>
        <dbReference type="Rhea" id="RHEA:10440"/>
        <dbReference type="ChEBI" id="CHEBI:15377"/>
        <dbReference type="ChEBI" id="CHEBI:15378"/>
        <dbReference type="ChEBI" id="CHEBI:16217"/>
        <dbReference type="ChEBI" id="CHEBI:18391"/>
        <dbReference type="EC" id="3.1.1.17"/>
    </reaction>
</comment>
<evidence type="ECO:0000256" key="11">
    <source>
        <dbReference type="ARBA" id="ARBA00022801"/>
    </source>
</evidence>
<dbReference type="InterPro" id="IPR011042">
    <property type="entry name" value="6-blade_b-propeller_TolB-like"/>
</dbReference>
<evidence type="ECO:0000256" key="3">
    <source>
        <dbReference type="ARBA" id="ARBA00001936"/>
    </source>
</evidence>
<proteinExistence type="inferred from homology"/>
<dbReference type="SUPFAM" id="SSF63829">
    <property type="entry name" value="Calcium-dependent phosphotriesterase"/>
    <property type="match status" value="1"/>
</dbReference>
<dbReference type="EC" id="3.1.1.17" evidence="7"/>
<dbReference type="EMBL" id="VCGU01000010">
    <property type="protein sequence ID" value="TRY68482.1"/>
    <property type="molecule type" value="Genomic_DNA"/>
</dbReference>
<feature type="binding site" evidence="15">
    <location>
        <position position="16"/>
    </location>
    <ligand>
        <name>a divalent metal cation</name>
        <dbReference type="ChEBI" id="CHEBI:60240"/>
    </ligand>
</feature>
<dbReference type="InterPro" id="IPR005511">
    <property type="entry name" value="SMP-30"/>
</dbReference>
<dbReference type="PRINTS" id="PR01790">
    <property type="entry name" value="SMP30FAMILY"/>
</dbReference>
<keyword evidence="15" id="KW-0862">Zinc</keyword>
<evidence type="ECO:0000313" key="17">
    <source>
        <dbReference type="EMBL" id="TRY68482.1"/>
    </source>
</evidence>
<comment type="cofactor">
    <cofactor evidence="4">
        <name>Mg(2+)</name>
        <dbReference type="ChEBI" id="CHEBI:18420"/>
    </cofactor>
</comment>
<dbReference type="InterPro" id="IPR013658">
    <property type="entry name" value="SGL"/>
</dbReference>
<dbReference type="GO" id="GO:0004341">
    <property type="term" value="F:gluconolactonase activity"/>
    <property type="evidence" value="ECO:0007669"/>
    <property type="project" value="UniProtKB-EC"/>
</dbReference>
<sequence>MNAIENIGPQCYHLGEGPHWCQRRQLLFSVDIPGTAVCCYDPSKKSMTKLKIPGESISLIVPIEGQDDEFVISRGRTLSILKWTPGSDDYQIIRDLHEVDASQPKNRLNDGKCDAKGRLWAGTMGPQIEGRPGYVGALEATLYMIDAKGCHVKLTDVELSNGLGWSEDNKTMYFVDSPKRSVDAFDFDLETGDITNRRVLYHLDSDDIPGVPDGLTVDARDNIWLAVFSGGRVLEIDSKTGKLISQVEVPANFTTSVAFGGKSLEELFVTTGRDVGDEKLRGPVDGSLFVLRSVKVQGCPPVDFAKP</sequence>
<comment type="similarity">
    <text evidence="6">Belongs to the SMP-30/CGR1 family.</text>
</comment>
<evidence type="ECO:0000256" key="14">
    <source>
        <dbReference type="PIRSR" id="PIRSR605511-1"/>
    </source>
</evidence>
<feature type="binding site" evidence="15">
    <location>
        <position position="107"/>
    </location>
    <ligand>
        <name>substrate</name>
    </ligand>
</feature>
<evidence type="ECO:0000256" key="5">
    <source>
        <dbReference type="ARBA" id="ARBA00004496"/>
    </source>
</evidence>
<feature type="domain" description="SMP-30/Gluconolactonase/LRE-like region" evidence="16">
    <location>
        <begin position="14"/>
        <end position="272"/>
    </location>
</feature>